<dbReference type="Proteomes" id="UP001054945">
    <property type="component" value="Unassembled WGS sequence"/>
</dbReference>
<dbReference type="AlphaFoldDB" id="A0AAV4S6F4"/>
<feature type="region of interest" description="Disordered" evidence="1">
    <location>
        <begin position="32"/>
        <end position="76"/>
    </location>
</feature>
<comment type="caution">
    <text evidence="2">The sequence shown here is derived from an EMBL/GenBank/DDBJ whole genome shotgun (WGS) entry which is preliminary data.</text>
</comment>
<accession>A0AAV4S6F4</accession>
<evidence type="ECO:0000313" key="2">
    <source>
        <dbReference type="EMBL" id="GIY29092.1"/>
    </source>
</evidence>
<organism evidence="2 3">
    <name type="scientific">Caerostris extrusa</name>
    <name type="common">Bark spider</name>
    <name type="synonym">Caerostris bankana</name>
    <dbReference type="NCBI Taxonomy" id="172846"/>
    <lineage>
        <taxon>Eukaryota</taxon>
        <taxon>Metazoa</taxon>
        <taxon>Ecdysozoa</taxon>
        <taxon>Arthropoda</taxon>
        <taxon>Chelicerata</taxon>
        <taxon>Arachnida</taxon>
        <taxon>Araneae</taxon>
        <taxon>Araneomorphae</taxon>
        <taxon>Entelegynae</taxon>
        <taxon>Araneoidea</taxon>
        <taxon>Araneidae</taxon>
        <taxon>Caerostris</taxon>
    </lineage>
</organism>
<evidence type="ECO:0000256" key="1">
    <source>
        <dbReference type="SAM" id="MobiDB-lite"/>
    </source>
</evidence>
<sequence length="76" mass="8883">MELWGIKKKGHITLGQWQRIVIMRRETILGERSSASGDKEQPERGFFPSLPQRERDKRKGGEMKAIDSDFSTWNLH</sequence>
<name>A0AAV4S6F4_CAEEX</name>
<reference evidence="2 3" key="1">
    <citation type="submission" date="2021-06" db="EMBL/GenBank/DDBJ databases">
        <title>Caerostris extrusa draft genome.</title>
        <authorList>
            <person name="Kono N."/>
            <person name="Arakawa K."/>
        </authorList>
    </citation>
    <scope>NUCLEOTIDE SEQUENCE [LARGE SCALE GENOMIC DNA]</scope>
</reference>
<keyword evidence="3" id="KW-1185">Reference proteome</keyword>
<dbReference type="EMBL" id="BPLR01009023">
    <property type="protein sequence ID" value="GIY29092.1"/>
    <property type="molecule type" value="Genomic_DNA"/>
</dbReference>
<evidence type="ECO:0000313" key="3">
    <source>
        <dbReference type="Proteomes" id="UP001054945"/>
    </source>
</evidence>
<gene>
    <name evidence="2" type="ORF">CEXT_674521</name>
</gene>
<feature type="compositionally biased region" description="Basic and acidic residues" evidence="1">
    <location>
        <begin position="52"/>
        <end position="67"/>
    </location>
</feature>
<protein>
    <submittedName>
        <fullName evidence="2">Uncharacterized protein</fullName>
    </submittedName>
</protein>
<proteinExistence type="predicted"/>